<sequence length="119" mass="13519">MASAGSTPINPALHAQRYFKLPFTSKSESTKNPTSLTFNQSNDNAIWYAHFNGQYISRQMEIHPNRPPSLLLAGKDDLQMCELPLELTGLTQKKGAEITEKEFDNLWLHYGGQLKQWKP</sequence>
<proteinExistence type="predicted"/>
<protein>
    <recommendedName>
        <fullName evidence="1">Myosin VI cargo binding domain-containing protein</fullName>
    </recommendedName>
</protein>
<dbReference type="Pfam" id="PF16521">
    <property type="entry name" value="Myosin-VI_CBD"/>
    <property type="match status" value="1"/>
</dbReference>
<evidence type="ECO:0000313" key="3">
    <source>
        <dbReference type="Proteomes" id="UP000218231"/>
    </source>
</evidence>
<dbReference type="OrthoDB" id="6108017at2759"/>
<dbReference type="STRING" id="2018661.A0A2A2KFV3"/>
<gene>
    <name evidence="2" type="ORF">WR25_15279</name>
</gene>
<dbReference type="EMBL" id="LIAE01008700">
    <property type="protein sequence ID" value="PAV72772.1"/>
    <property type="molecule type" value="Genomic_DNA"/>
</dbReference>
<comment type="caution">
    <text evidence="2">The sequence shown here is derived from an EMBL/GenBank/DDBJ whole genome shotgun (WGS) entry which is preliminary data.</text>
</comment>
<evidence type="ECO:0000259" key="1">
    <source>
        <dbReference type="Pfam" id="PF16521"/>
    </source>
</evidence>
<accession>A0A2A2KFV3</accession>
<evidence type="ECO:0000313" key="2">
    <source>
        <dbReference type="EMBL" id="PAV72772.1"/>
    </source>
</evidence>
<dbReference type="InterPro" id="IPR032412">
    <property type="entry name" value="Myosin-VI_CBD"/>
</dbReference>
<dbReference type="Proteomes" id="UP000218231">
    <property type="component" value="Unassembled WGS sequence"/>
</dbReference>
<keyword evidence="3" id="KW-1185">Reference proteome</keyword>
<dbReference type="AlphaFoldDB" id="A0A2A2KFV3"/>
<organism evidence="2 3">
    <name type="scientific">Diploscapter pachys</name>
    <dbReference type="NCBI Taxonomy" id="2018661"/>
    <lineage>
        <taxon>Eukaryota</taxon>
        <taxon>Metazoa</taxon>
        <taxon>Ecdysozoa</taxon>
        <taxon>Nematoda</taxon>
        <taxon>Chromadorea</taxon>
        <taxon>Rhabditida</taxon>
        <taxon>Rhabditina</taxon>
        <taxon>Rhabditomorpha</taxon>
        <taxon>Rhabditoidea</taxon>
        <taxon>Rhabditidae</taxon>
        <taxon>Diploscapter</taxon>
    </lineage>
</organism>
<reference evidence="2 3" key="1">
    <citation type="journal article" date="2017" name="Curr. Biol.">
        <title>Genome architecture and evolution of a unichromosomal asexual nematode.</title>
        <authorList>
            <person name="Fradin H."/>
            <person name="Zegar C."/>
            <person name="Gutwein M."/>
            <person name="Lucas J."/>
            <person name="Kovtun M."/>
            <person name="Corcoran D."/>
            <person name="Baugh L.R."/>
            <person name="Kiontke K."/>
            <person name="Gunsalus K."/>
            <person name="Fitch D.H."/>
            <person name="Piano F."/>
        </authorList>
    </citation>
    <scope>NUCLEOTIDE SEQUENCE [LARGE SCALE GENOMIC DNA]</scope>
    <source>
        <strain evidence="2">PF1309</strain>
    </source>
</reference>
<name>A0A2A2KFV3_9BILA</name>
<feature type="domain" description="Myosin VI cargo binding" evidence="1">
    <location>
        <begin position="16"/>
        <end position="112"/>
    </location>
</feature>